<dbReference type="InterPro" id="IPR051910">
    <property type="entry name" value="ComF/GntX_DNA_util-trans"/>
</dbReference>
<dbReference type="RefSeq" id="WP_225676675.1">
    <property type="nucleotide sequence ID" value="NZ_JAEDAH010000099.1"/>
</dbReference>
<dbReference type="InterPro" id="IPR029057">
    <property type="entry name" value="PRTase-like"/>
</dbReference>
<evidence type="ECO:0000259" key="2">
    <source>
        <dbReference type="Pfam" id="PF00156"/>
    </source>
</evidence>
<evidence type="ECO:0000256" key="1">
    <source>
        <dbReference type="ARBA" id="ARBA00008007"/>
    </source>
</evidence>
<dbReference type="PANTHER" id="PTHR47505:SF1">
    <property type="entry name" value="DNA UTILIZATION PROTEIN YHGH"/>
    <property type="match status" value="1"/>
</dbReference>
<dbReference type="InterPro" id="IPR000836">
    <property type="entry name" value="PRTase_dom"/>
</dbReference>
<reference evidence="3 4" key="1">
    <citation type="submission" date="2020-12" db="EMBL/GenBank/DDBJ databases">
        <title>Novel Thalassolituus-related marine hydrocarbonoclastic bacteria mediated algae-derived hydrocarbons mineralization in twilight zone of the northern South China Sea.</title>
        <authorList>
            <person name="Dong C."/>
        </authorList>
    </citation>
    <scope>NUCLEOTIDE SEQUENCE [LARGE SCALE GENOMIC DNA]</scope>
    <source>
        <strain evidence="3 4">IMCC1826</strain>
    </source>
</reference>
<feature type="domain" description="Phosphoribosyltransferase" evidence="2">
    <location>
        <begin position="36"/>
        <end position="134"/>
    </location>
</feature>
<evidence type="ECO:0000313" key="3">
    <source>
        <dbReference type="EMBL" id="MCA6065080.1"/>
    </source>
</evidence>
<organism evidence="3 4">
    <name type="scientific">Thalassolituus marinus</name>
    <dbReference type="NCBI Taxonomy" id="671053"/>
    <lineage>
        <taxon>Bacteria</taxon>
        <taxon>Pseudomonadati</taxon>
        <taxon>Pseudomonadota</taxon>
        <taxon>Gammaproteobacteria</taxon>
        <taxon>Oceanospirillales</taxon>
        <taxon>Oceanospirillaceae</taxon>
        <taxon>Thalassolituus</taxon>
    </lineage>
</organism>
<dbReference type="Pfam" id="PF00156">
    <property type="entry name" value="Pribosyltran"/>
    <property type="match status" value="1"/>
</dbReference>
<comment type="caution">
    <text evidence="3">The sequence shown here is derived from an EMBL/GenBank/DDBJ whole genome shotgun (WGS) entry which is preliminary data.</text>
</comment>
<accession>A0ABS7ZU25</accession>
<gene>
    <name evidence="3" type="ORF">I9W95_15885</name>
</gene>
<dbReference type="EMBL" id="JAEDAH010000099">
    <property type="protein sequence ID" value="MCA6065080.1"/>
    <property type="molecule type" value="Genomic_DNA"/>
</dbReference>
<dbReference type="CDD" id="cd06223">
    <property type="entry name" value="PRTases_typeI"/>
    <property type="match status" value="1"/>
</dbReference>
<protein>
    <submittedName>
        <fullName evidence="3">ComF family protein</fullName>
    </submittedName>
</protein>
<dbReference type="SUPFAM" id="SSF53271">
    <property type="entry name" value="PRTase-like"/>
    <property type="match status" value="1"/>
</dbReference>
<dbReference type="Gene3D" id="3.40.50.2020">
    <property type="match status" value="1"/>
</dbReference>
<dbReference type="Proteomes" id="UP000714380">
    <property type="component" value="Unassembled WGS sequence"/>
</dbReference>
<keyword evidence="4" id="KW-1185">Reference proteome</keyword>
<sequence>MKQLNWLIAEHAPPLPQSADALVAVPSTRQRMLIRGFNPAFELARSLSVSRGIALLQPGIKRTSALDQRALTARQRRSNQKQAFIGSDQRFDGQHLIIVDDVMTTGATADALATQLKQQGARIVGVCTLLRTPQR</sequence>
<evidence type="ECO:0000313" key="4">
    <source>
        <dbReference type="Proteomes" id="UP000714380"/>
    </source>
</evidence>
<name>A0ABS7ZU25_9GAMM</name>
<dbReference type="PANTHER" id="PTHR47505">
    <property type="entry name" value="DNA UTILIZATION PROTEIN YHGH"/>
    <property type="match status" value="1"/>
</dbReference>
<proteinExistence type="inferred from homology"/>
<comment type="similarity">
    <text evidence="1">Belongs to the ComF/GntX family.</text>
</comment>